<evidence type="ECO:0000256" key="3">
    <source>
        <dbReference type="ARBA" id="ARBA00022692"/>
    </source>
</evidence>
<sequence length="429" mass="46604">MVGHFRLGRNVVLTLAGLALPLLMGAFSIPYIIEKLGTGRFGVLTLIWAVFGYFSLFDFGISKALTKQVAEARDDSERSGAVVRAGLTFLLGFGILLSVMLYASFPLATGAGVFKDTPEIESCINWLVVGMPFLLVSNGLRGILEGLGIFGSPAIARILLGISTFGLPLPLLAFWPSLDVLVIGLVIGRIVTVVTQAWACVPLLRLARHSKLSPSEFKRLLTFGGWMMVSNLVSPLMVFADRFVISASPSASNLAYYTTPFEVVTRLLVVPAAITTVLFPEMAKLQGERQFERLASLNRRGMLVMALIMFPCMAIGVFGANAILTWWLGAQFADMATVPMQIMCVGVLFNSLAQFPFSLIQAVGRVKLIACIHCLELPLYFVLLSALLRNYGIDGAAWAWLIRVFVDFSVLTFVARRVSSGSGFSKING</sequence>
<dbReference type="KEGG" id="dar:Daro_1271"/>
<keyword evidence="2" id="KW-1003">Cell membrane</keyword>
<keyword evidence="5 6" id="KW-0472">Membrane</keyword>
<evidence type="ECO:0000256" key="1">
    <source>
        <dbReference type="ARBA" id="ARBA00004651"/>
    </source>
</evidence>
<dbReference type="AlphaFoldDB" id="Q47GK8"/>
<dbReference type="PANTHER" id="PTHR30250">
    <property type="entry name" value="PST FAMILY PREDICTED COLANIC ACID TRANSPORTER"/>
    <property type="match status" value="1"/>
</dbReference>
<feature type="transmembrane region" description="Helical" evidence="6">
    <location>
        <begin position="301"/>
        <end position="328"/>
    </location>
</feature>
<evidence type="ECO:0000256" key="2">
    <source>
        <dbReference type="ARBA" id="ARBA00022475"/>
    </source>
</evidence>
<accession>Q47GK8</accession>
<feature type="transmembrane region" description="Helical" evidence="6">
    <location>
        <begin position="340"/>
        <end position="360"/>
    </location>
</feature>
<feature type="transmembrane region" description="Helical" evidence="6">
    <location>
        <begin position="82"/>
        <end position="104"/>
    </location>
</feature>
<dbReference type="OrthoDB" id="8766744at2"/>
<keyword evidence="3 6" id="KW-0812">Transmembrane</keyword>
<feature type="transmembrane region" description="Helical" evidence="6">
    <location>
        <begin position="260"/>
        <end position="280"/>
    </location>
</feature>
<dbReference type="GO" id="GO:0005886">
    <property type="term" value="C:plasma membrane"/>
    <property type="evidence" value="ECO:0007669"/>
    <property type="project" value="UniProtKB-SubCell"/>
</dbReference>
<evidence type="ECO:0000256" key="6">
    <source>
        <dbReference type="SAM" id="Phobius"/>
    </source>
</evidence>
<feature type="transmembrane region" description="Helical" evidence="6">
    <location>
        <begin position="181"/>
        <end position="207"/>
    </location>
</feature>
<keyword evidence="4 6" id="KW-1133">Transmembrane helix</keyword>
<feature type="transmembrane region" description="Helical" evidence="6">
    <location>
        <begin position="39"/>
        <end position="61"/>
    </location>
</feature>
<feature type="transmembrane region" description="Helical" evidence="6">
    <location>
        <begin position="12"/>
        <end position="33"/>
    </location>
</feature>
<feature type="transmembrane region" description="Helical" evidence="6">
    <location>
        <begin position="219"/>
        <end position="240"/>
    </location>
</feature>
<dbReference type="eggNOG" id="COG2244">
    <property type="taxonomic scope" value="Bacteria"/>
</dbReference>
<reference evidence="7" key="1">
    <citation type="submission" date="2005-08" db="EMBL/GenBank/DDBJ databases">
        <title>Complete sequence of Dechloromonas aromatica RCB.</title>
        <authorList>
            <person name="Salinero K.K."/>
            <person name="Copeland A."/>
            <person name="Lucas S."/>
            <person name="Lapidus A."/>
            <person name="Barry K."/>
            <person name="Detter J.C."/>
            <person name="Glavina T."/>
            <person name="Hammon N."/>
            <person name="Israni S."/>
            <person name="Pitluck S."/>
            <person name="Di Bartolo G."/>
            <person name="Trong S."/>
            <person name="Schmutz J."/>
            <person name="Larimer F."/>
            <person name="Land M."/>
            <person name="Ivanova N."/>
            <person name="Richardson P."/>
        </authorList>
    </citation>
    <scope>NUCLEOTIDE SEQUENCE</scope>
    <source>
        <strain evidence="7">RCB</strain>
    </source>
</reference>
<feature type="transmembrane region" description="Helical" evidence="6">
    <location>
        <begin position="124"/>
        <end position="144"/>
    </location>
</feature>
<dbReference type="HOGENOM" id="CLU_040633_0_0_4"/>
<organism evidence="7">
    <name type="scientific">Dechloromonas aromatica (strain RCB)</name>
    <dbReference type="NCBI Taxonomy" id="159087"/>
    <lineage>
        <taxon>Bacteria</taxon>
        <taxon>Pseudomonadati</taxon>
        <taxon>Pseudomonadota</taxon>
        <taxon>Betaproteobacteria</taxon>
        <taxon>Rhodocyclales</taxon>
        <taxon>Azonexaceae</taxon>
        <taxon>Dechloromonas</taxon>
    </lineage>
</organism>
<name>Q47GK8_DECAR</name>
<dbReference type="CDD" id="cd13128">
    <property type="entry name" value="MATE_Wzx_like"/>
    <property type="match status" value="1"/>
</dbReference>
<dbReference type="PANTHER" id="PTHR30250:SF26">
    <property type="entry name" value="PSMA PROTEIN"/>
    <property type="match status" value="1"/>
</dbReference>
<dbReference type="EMBL" id="CP000089">
    <property type="protein sequence ID" value="AAZ46023.1"/>
    <property type="molecule type" value="Genomic_DNA"/>
</dbReference>
<dbReference type="STRING" id="159087.Daro_1271"/>
<feature type="transmembrane region" description="Helical" evidence="6">
    <location>
        <begin position="372"/>
        <end position="391"/>
    </location>
</feature>
<evidence type="ECO:0000256" key="4">
    <source>
        <dbReference type="ARBA" id="ARBA00022989"/>
    </source>
</evidence>
<dbReference type="InterPro" id="IPR002797">
    <property type="entry name" value="Polysacc_synth"/>
</dbReference>
<comment type="subcellular location">
    <subcellularLocation>
        <location evidence="1">Cell membrane</location>
        <topology evidence="1">Multi-pass membrane protein</topology>
    </subcellularLocation>
</comment>
<dbReference type="Pfam" id="PF01943">
    <property type="entry name" value="Polysacc_synt"/>
    <property type="match status" value="1"/>
</dbReference>
<gene>
    <name evidence="7" type="ordered locus">Daro_1271</name>
</gene>
<evidence type="ECO:0000313" key="7">
    <source>
        <dbReference type="EMBL" id="AAZ46023.1"/>
    </source>
</evidence>
<dbReference type="InterPro" id="IPR050833">
    <property type="entry name" value="Poly_Biosynth_Transport"/>
</dbReference>
<proteinExistence type="predicted"/>
<evidence type="ECO:0000256" key="5">
    <source>
        <dbReference type="ARBA" id="ARBA00023136"/>
    </source>
</evidence>
<feature type="transmembrane region" description="Helical" evidence="6">
    <location>
        <begin position="156"/>
        <end position="175"/>
    </location>
</feature>
<protein>
    <submittedName>
        <fullName evidence="7">Polysaccharide biosynthesis protein</fullName>
    </submittedName>
</protein>